<dbReference type="Proteomes" id="UP000070544">
    <property type="component" value="Unassembled WGS sequence"/>
</dbReference>
<gene>
    <name evidence="2" type="ORF">M427DRAFT_141647</name>
</gene>
<feature type="compositionally biased region" description="Polar residues" evidence="1">
    <location>
        <begin position="284"/>
        <end position="294"/>
    </location>
</feature>
<evidence type="ECO:0000256" key="1">
    <source>
        <dbReference type="SAM" id="MobiDB-lite"/>
    </source>
</evidence>
<evidence type="ECO:0000313" key="2">
    <source>
        <dbReference type="EMBL" id="KXS08858.1"/>
    </source>
</evidence>
<evidence type="ECO:0000313" key="3">
    <source>
        <dbReference type="Proteomes" id="UP000070544"/>
    </source>
</evidence>
<keyword evidence="3" id="KW-1185">Reference proteome</keyword>
<sequence>MADLERETQMRRLAAFCYAYKGVTSNGLGGRKNTPKWKVAEEFANLQKEKHEVVLKSASDKEGERSLGKSWEKAAVYWALHMCTIPKIQEIAGKCGMKNFTGKDKGSLTYAVWEGLVKSQSGHLQVAISKILEGFDLSIPTWVKRRLTDMAQNSSLSHSPKSMAPPPATATMQIDSSEIFDQGFVQGMEAVKNKFAAKEEQMQKDFAIREKQLKDAHNRELNNLKERNAQLEREVRRLEKKEVTRVEESDHLEEETSGVETGFGTTGRMPVRAANGPPSEERSSVSNTPRSSPRNAGRPRPFFGNNGAFLNRQA</sequence>
<dbReference type="EMBL" id="KQ965941">
    <property type="protein sequence ID" value="KXS08858.1"/>
    <property type="molecule type" value="Genomic_DNA"/>
</dbReference>
<reference evidence="2 3" key="1">
    <citation type="journal article" date="2015" name="Genome Biol. Evol.">
        <title>Phylogenomic analyses indicate that early fungi evolved digesting cell walls of algal ancestors of land plants.</title>
        <authorList>
            <person name="Chang Y."/>
            <person name="Wang S."/>
            <person name="Sekimoto S."/>
            <person name="Aerts A.L."/>
            <person name="Choi C."/>
            <person name="Clum A."/>
            <person name="LaButti K.M."/>
            <person name="Lindquist E.A."/>
            <person name="Yee Ngan C."/>
            <person name="Ohm R.A."/>
            <person name="Salamov A.A."/>
            <person name="Grigoriev I.V."/>
            <person name="Spatafora J.W."/>
            <person name="Berbee M.L."/>
        </authorList>
    </citation>
    <scope>NUCLEOTIDE SEQUENCE [LARGE SCALE GENOMIC DNA]</scope>
    <source>
        <strain evidence="2 3">JEL478</strain>
    </source>
</reference>
<dbReference type="AlphaFoldDB" id="A0A138ZWI5"/>
<proteinExistence type="predicted"/>
<accession>A0A138ZWI5</accession>
<organism evidence="2 3">
    <name type="scientific">Gonapodya prolifera (strain JEL478)</name>
    <name type="common">Monoblepharis prolifera</name>
    <dbReference type="NCBI Taxonomy" id="1344416"/>
    <lineage>
        <taxon>Eukaryota</taxon>
        <taxon>Fungi</taxon>
        <taxon>Fungi incertae sedis</taxon>
        <taxon>Chytridiomycota</taxon>
        <taxon>Chytridiomycota incertae sedis</taxon>
        <taxon>Monoblepharidomycetes</taxon>
        <taxon>Monoblepharidales</taxon>
        <taxon>Gonapodyaceae</taxon>
        <taxon>Gonapodya</taxon>
    </lineage>
</organism>
<feature type="region of interest" description="Disordered" evidence="1">
    <location>
        <begin position="241"/>
        <end position="314"/>
    </location>
</feature>
<protein>
    <submittedName>
        <fullName evidence="2">Uncharacterized protein</fullName>
    </submittedName>
</protein>
<name>A0A138ZWI5_GONPJ</name>